<dbReference type="InterPro" id="IPR003151">
    <property type="entry name" value="PIK-rel_kinase_FAT"/>
</dbReference>
<dbReference type="SMART" id="SM00146">
    <property type="entry name" value="PI3Kc"/>
    <property type="match status" value="1"/>
</dbReference>
<dbReference type="PROSITE" id="PS50290">
    <property type="entry name" value="PI3_4_KINASE_3"/>
    <property type="match status" value="1"/>
</dbReference>
<dbReference type="InterPro" id="IPR000403">
    <property type="entry name" value="PI3/4_kinase_cat_dom"/>
</dbReference>
<dbReference type="Pfam" id="PF02259">
    <property type="entry name" value="FAT"/>
    <property type="match status" value="1"/>
</dbReference>
<dbReference type="Pfam" id="PF00454">
    <property type="entry name" value="PI3_PI4_kinase"/>
    <property type="match status" value="1"/>
</dbReference>
<dbReference type="InterPro" id="IPR046805">
    <property type="entry name" value="Tra1_ring"/>
</dbReference>
<accession>A0ABP1QVP2</accession>
<dbReference type="InterPro" id="IPR003152">
    <property type="entry name" value="FATC_dom"/>
</dbReference>
<dbReference type="Pfam" id="PF02260">
    <property type="entry name" value="FATC"/>
    <property type="match status" value="1"/>
</dbReference>
<proteinExistence type="inferred from homology"/>
<dbReference type="InterPro" id="IPR016024">
    <property type="entry name" value="ARM-type_fold"/>
</dbReference>
<dbReference type="InterPro" id="IPR011009">
    <property type="entry name" value="Kinase-like_dom_sf"/>
</dbReference>
<dbReference type="SMART" id="SM01343">
    <property type="entry name" value="FATC"/>
    <property type="match status" value="1"/>
</dbReference>
<dbReference type="Proteomes" id="UP001642540">
    <property type="component" value="Unassembled WGS sequence"/>
</dbReference>
<dbReference type="EMBL" id="CAXLJM020000048">
    <property type="protein sequence ID" value="CAL8112353.1"/>
    <property type="molecule type" value="Genomic_DNA"/>
</dbReference>
<evidence type="ECO:0000313" key="6">
    <source>
        <dbReference type="EMBL" id="CAL8112353.1"/>
    </source>
</evidence>
<sequence>MEESPMPSTAVAVLQNQSSVVVEWLRFKAQFEDPSVTEEVKLRCLQEIMKNLDRILSHPVSQKCFLESGIPSFITTLERMKPNFENTARHQCRKMIIEIFRRLAAYKRTNNVPLLHPYQHQVSQILSLMFKTTEVDNEENVISSLRVIFILHIQLQARAVEETKSLLRWIRAAFLNVQVKPGALYGHKNVIESTEISNDEGLLRLLDNTFTVTPIISKEEEGRTLIPKGMNSLKVLHELLIRTFRFHQMYKELIQPEVVQLIPVIISILALHPTESQRESSQHQFNKKIYLELISVQLKTLSLIGYLMKDQPFQQSILEHSELIAAGYINILKFCPPAVVPIRLEALRAMLPLLKSPLVLKFLPYVSQLFDTDLELLLGKGWTSNKNQEVRRSAYKLVIELACHSKQQLSVEDLIRVINFFAVQLLDDTNTFGIQATFVKLAVLLVGIVLQKLSPEKKEEGREVLFRLLEIYASKLKRVCLTHLPRWLVVDKDSVEAPPPPGFELKAALEMKPNGHTLLECQGLVTQLVVNVKSIGWLIYGKKTEGTQSQNQVRYLPLKQFSPEEVDIYVEVMKWGVKAMGIFTGEPSLNQNKQLWLDFCLIFGSLNPDVFHQICSSTIEVVVEEISQNPGMKQLANRFLEEKSTSSIFSSVMLQFLLEKMDVLGSESGERRELYLNLFRMIFVASRKFPMENELMLQPFFPQIINKAMEFGKSSKEPLIYFQLLLDLFNTLCWEKFEVLHQEFLTLLPNFIRDLVRIRGGLLPQEWDNLVIKLSLDFPARLSNLGPYLPTLMECLRAALNSSTSPFLVSLGLRKLEFLVENMPTQFNTEVMTHALAELVQALWKIVQDSDPSSNNGMSAFRILGKLGGLTRKTMVEPQKLKYLDAALTQLISSDTDIKYKKECWQLLKGVVLLSLSIKGETDRFCSLRQKKDHDNLTKTGIEGILPSVDGSSEKHLQVFEKALKGWLIGATIKEIKNDVLYCLAPTLRRIAIIMSAQYLSSPILSTLSNMYIAFDTIVNAFASEERELRKVALYSLSVLLKSLIQLMQSKDNAFASPMVDYFTEKMCCLFYDATWKGKMGGCEALSFLLENENAPLSWIAANYLQILRALFFLLKDICGQVSGGVVDIAKANLTKVIEGVCKDISIRCSPCSGDLSLELIKRVTSPSPLVREESLRGLHLVANLLGKTISEIIQPHLPLILKEFNTSKSLLHHQSVQHQLGILDGLHFYLTSASNLISLSWNTKELQPFINELLALSEVDECELKKLVSYKSCSPAELELLQKGVLRVLSKITDLPTHENPKIIRVFLLKLGSSNLEVQKVAFESFRKLLESQSNLVSIAMQQDAVKNVWKQFCALATLGIRKPGDVAVAQHLCYISQLFPSVFSSKLLYKVIHILQKIIENTAVLLRKKPNPSVLHYQFDLWLKILECFSDRLLNNEPVENKEFSKILNNLIFLCLNAEKVFSFGKEGSPLRKPLTQLLLRHHQYAAYYLSFLLTPSRVPFFFNLIEETGADSVRSYLFNDPSALVKLLTLAVSKNGGIQDEQNREQARFIVVKALYILNNFDEEWIGGEKGKEVAYTLIKLWKSPEYQKELKSKPVPGMKLEASLRSRNWQEPMMIVKLLLSFHKKNQDDYELLFRLVRPFGWEKNRLDFGFEFPNQFFQKEMTSYSTTWKRQAILEFIKFYEDQNVEEEVKARVIQAVLIPSLNSAFEKNEGEELLRGSSSQMGDNASNEEENLAHLLISQILSLNENKKLGDELNIALLQLWLLLVNQAPSIFVDNPEILKNIQVSAVPFASPQGMDIDPCVKYHAFILLAHLITRFKKAGQITLFTELIKASEVPEEAKGLVDEALKIIIPATLKIDDGQGNIQLYLETAKFLHHDPQAGPSTFIQLAHILKVIVQHWKSYYGGRHLLLESGGLLPTLQSLYSCSSSEDHKMLVLNVAETIFKWEKMGLELQKNEDETATNIAENKPLNPICIQRLLLFLFHFACQGGPPNAEVAKRSKNLLYLVLSLELWQNHLNFVEFGWMIKVLHPGYLYCSLALEILTFAIGFMSKEAVLRNMGVLQQGIILCININITSNPAHVPNPDGKGILAAVLNLLEKLMSLFPPNVTSYDELKPIYDVVFNGIYNSFKTFEVVAVNHDNFLSGVMMLKVVCESSDSIYEEQLMILFMNCLEKLSKQIPQKSTSVPTGPAETTPPSDSTVIFALKFIKPKVAFLTEAMLSTLITSLVDFLGKSNNNEILECIIEMVQDWAVDKNHEELIKPEGMHCLILKIAEMESKLQARNVKGREELSKLFLRLVLTVYQEGKFEGKELRGHLSFSFFRGMSHSQTEMREKFFDVYEASINRHVYDRLLHILSYQNWAFLGTQSWIKACVHLMFATVHGFTEEEEEGQHSNVELGDQNQDGFIVERLEEPDSQAIVGVKACKDDEFTRILETFNVVKMVVKPTIKLCHVDSQLAESVWISLLPKLWQELSPQRSLSLANEVPHFLMSGCHNLQQLSVSSALATFFEALCQCSPAIPLPPSVLYHLGKTHNLWHRSALLLEKLVVDFEGEGKGIPAELRDSLSELYSGLGEDDLWAALWGRAALLPETKDAVNLEQQGGSYEKAQEMLERAMNKMMLMNGTSDNADIAQIGEARLLEENWLKCTKELNEWDIIQDYTRTAAGSNPLMHLESLWRKRDWESSDKIFPSLNLNDYPGEYQWSIDLIRGYNILCSGKEKQTQAWEDLKVIANRAQNICAREWRALPKIVGGGAHVRVLQAAQRVVELREATTIHRSLLANQFIEVEQIVKAWEARRPAISDNLCHWADILHWRTLNYHFVVNYLTKQRDEAAVKDEKAVEIANRKLFGVHAVMQQALCQYGKVARKHGLPQVALEALELIYEFPKVPVNDCLQKLKQQFKCYMSEGKLENGRKLLEQTNLGYFGKDALSEFLTLKGRLLVKMGEGEEGNKAFSASCQLNSDKVGRNWAHWAEYLESCFIQTGRQMETGVSAVTAFLRACQQKNEVNSRKYIAKVLWLLEYDDEKGTLAASVNESSEQIPPTHWLVWIPQLLTIVTEKEGDGREMGTNILNRVGSLYAQAIVYPLRALYLALKFEEIAKSKLKNEESTTIKATPSMLQCSKIMQFHADSHPALVTTLEKVAEELTFSRGEGRTEKLLKELRNTLARCYQIAFENRALLAPDPSSTSVVVQQLRQILFGFHVPMKLAQEPKFLSMKAEFQDDFGSLISGKLNLVVAMQKIVKWIRILEEKTNKMDTVFICQDRCKFLSNFSMDIADMKLPGEFLIPKPNQCFVSIARFEPKVDVIFKRGLHARRLFIRGHNGKVYPYLVTCNLEGDYGFWEKEKGKERFLQLLRMLNDYFGKQKETAKRNMRFVVPKLVAVSSQLRLVEDNPDSLSLLEVFRGHCSKKKLDCDTPVLSYYEKVGDIQRKGDQVNGEALRRIFGDIQKSFSPRDVMANCTHFNYLTPSDYWMFRKTFTTQVCLKNVAEYAFQGGSVYPEQLNIHKDTGLVNISCFFDVDTLTNGDAPNFNESQVPFRLTPNLREILTDFGVTGPLVYGMMAVAKCLTYPNYKLDAILRLILKDEMITYVKMKKGRIGNQGSANGDEDKGKLLETWGSETVINLVNNAVSGIMARLGGLSVANGTESKVRSLVEAACNDDILCQMDPTWHPWL</sequence>
<evidence type="ECO:0000259" key="3">
    <source>
        <dbReference type="PROSITE" id="PS50290"/>
    </source>
</evidence>
<dbReference type="PROSITE" id="PS51190">
    <property type="entry name" value="FATC"/>
    <property type="match status" value="1"/>
</dbReference>
<keyword evidence="7" id="KW-1185">Reference proteome</keyword>
<dbReference type="Gene3D" id="1.25.10.10">
    <property type="entry name" value="Leucine-rich Repeat Variant"/>
    <property type="match status" value="1"/>
</dbReference>
<dbReference type="CDD" id="cd05163">
    <property type="entry name" value="PIKK_TRRAP"/>
    <property type="match status" value="1"/>
</dbReference>
<evidence type="ECO:0000259" key="5">
    <source>
        <dbReference type="PROSITE" id="PS51190"/>
    </source>
</evidence>
<feature type="domain" description="FAT" evidence="4">
    <location>
        <begin position="2528"/>
        <end position="3093"/>
    </location>
</feature>
<evidence type="ECO:0000313" key="7">
    <source>
        <dbReference type="Proteomes" id="UP001642540"/>
    </source>
</evidence>
<feature type="domain" description="PI3K/PI4K catalytic" evidence="3">
    <location>
        <begin position="3300"/>
        <end position="3632"/>
    </location>
</feature>
<evidence type="ECO:0008006" key="8">
    <source>
        <dbReference type="Google" id="ProtNLM"/>
    </source>
</evidence>
<dbReference type="InterPro" id="IPR050517">
    <property type="entry name" value="DDR_Repair_Kinase"/>
</dbReference>
<dbReference type="PANTHER" id="PTHR11139">
    <property type="entry name" value="ATAXIA TELANGIECTASIA MUTATED ATM -RELATED"/>
    <property type="match status" value="1"/>
</dbReference>
<reference evidence="6 7" key="1">
    <citation type="submission" date="2024-08" db="EMBL/GenBank/DDBJ databases">
        <authorList>
            <person name="Cucini C."/>
            <person name="Frati F."/>
        </authorList>
    </citation>
    <scope>NUCLEOTIDE SEQUENCE [LARGE SCALE GENOMIC DNA]</scope>
</reference>
<dbReference type="PANTHER" id="PTHR11139:SF1">
    <property type="entry name" value="TRANSFORMATION_TRANSCRIPTION DOMAIN-ASSOCIATED PROTEIN"/>
    <property type="match status" value="1"/>
</dbReference>
<dbReference type="InterPro" id="IPR014009">
    <property type="entry name" value="PIK_FAT"/>
</dbReference>
<dbReference type="InterPro" id="IPR011989">
    <property type="entry name" value="ARM-like"/>
</dbReference>
<evidence type="ECO:0000256" key="1">
    <source>
        <dbReference type="ARBA" id="ARBA00007234"/>
    </source>
</evidence>
<dbReference type="SUPFAM" id="SSF48371">
    <property type="entry name" value="ARM repeat"/>
    <property type="match status" value="3"/>
</dbReference>
<comment type="caution">
    <text evidence="6">The sequence shown here is derived from an EMBL/GenBank/DDBJ whole genome shotgun (WGS) entry which is preliminary data.</text>
</comment>
<gene>
    <name evidence="6" type="ORF">ODALV1_LOCUS15608</name>
</gene>
<name>A0ABP1QVP2_9HEXA</name>
<feature type="domain" description="FATC" evidence="5">
    <location>
        <begin position="3636"/>
        <end position="3672"/>
    </location>
</feature>
<organism evidence="6 7">
    <name type="scientific">Orchesella dallaii</name>
    <dbReference type="NCBI Taxonomy" id="48710"/>
    <lineage>
        <taxon>Eukaryota</taxon>
        <taxon>Metazoa</taxon>
        <taxon>Ecdysozoa</taxon>
        <taxon>Arthropoda</taxon>
        <taxon>Hexapoda</taxon>
        <taxon>Collembola</taxon>
        <taxon>Entomobryomorpha</taxon>
        <taxon>Entomobryoidea</taxon>
        <taxon>Orchesellidae</taxon>
        <taxon>Orchesellinae</taxon>
        <taxon>Orchesella</taxon>
    </lineage>
</organism>
<evidence type="ECO:0000259" key="4">
    <source>
        <dbReference type="PROSITE" id="PS51189"/>
    </source>
</evidence>
<keyword evidence="2" id="KW-0175">Coiled coil</keyword>
<comment type="similarity">
    <text evidence="1">Belongs to the PI3/PI4-kinase family. TRA1 subfamily.</text>
</comment>
<dbReference type="Pfam" id="PF20175">
    <property type="entry name" value="Tra1_central"/>
    <property type="match status" value="2"/>
</dbReference>
<dbReference type="InterPro" id="IPR046807">
    <property type="entry name" value="Tra1_central"/>
</dbReference>
<evidence type="ECO:0000256" key="2">
    <source>
        <dbReference type="SAM" id="Coils"/>
    </source>
</evidence>
<dbReference type="PROSITE" id="PS51189">
    <property type="entry name" value="FAT"/>
    <property type="match status" value="1"/>
</dbReference>
<dbReference type="Pfam" id="PF20206">
    <property type="entry name" value="Tra1_ring"/>
    <property type="match status" value="1"/>
</dbReference>
<protein>
    <recommendedName>
        <fullName evidence="8">Non-specific serine/threonine protein kinase</fullName>
    </recommendedName>
</protein>
<dbReference type="SUPFAM" id="SSF56112">
    <property type="entry name" value="Protein kinase-like (PK-like)"/>
    <property type="match status" value="1"/>
</dbReference>
<feature type="coiled-coil region" evidence="2">
    <location>
        <begin position="2600"/>
        <end position="2627"/>
    </location>
</feature>